<organism evidence="2 3">
    <name type="scientific">Candidatus Woesebacteria bacterium RIFCSPHIGHO2_01_FULL_40_22</name>
    <dbReference type="NCBI Taxonomy" id="1802499"/>
    <lineage>
        <taxon>Bacteria</taxon>
        <taxon>Candidatus Woeseibacteriota</taxon>
    </lineage>
</organism>
<keyword evidence="1" id="KW-0472">Membrane</keyword>
<keyword evidence="1" id="KW-1133">Transmembrane helix</keyword>
<comment type="caution">
    <text evidence="2">The sequence shown here is derived from an EMBL/GenBank/DDBJ whole genome shotgun (WGS) entry which is preliminary data.</text>
</comment>
<dbReference type="Proteomes" id="UP000179221">
    <property type="component" value="Unassembled WGS sequence"/>
</dbReference>
<gene>
    <name evidence="2" type="ORF">A2628_03960</name>
</gene>
<dbReference type="AlphaFoldDB" id="A0A1F7YIK2"/>
<dbReference type="EMBL" id="MGGL01000005">
    <property type="protein sequence ID" value="OGM27166.1"/>
    <property type="molecule type" value="Genomic_DNA"/>
</dbReference>
<proteinExistence type="predicted"/>
<name>A0A1F7YIK2_9BACT</name>
<evidence type="ECO:0000313" key="2">
    <source>
        <dbReference type="EMBL" id="OGM27166.1"/>
    </source>
</evidence>
<accession>A0A1F7YIK2</accession>
<feature type="transmembrane region" description="Helical" evidence="1">
    <location>
        <begin position="55"/>
        <end position="75"/>
    </location>
</feature>
<keyword evidence="1" id="KW-0812">Transmembrane</keyword>
<evidence type="ECO:0000313" key="3">
    <source>
        <dbReference type="Proteomes" id="UP000179221"/>
    </source>
</evidence>
<reference evidence="2 3" key="1">
    <citation type="journal article" date="2016" name="Nat. Commun.">
        <title>Thousands of microbial genomes shed light on interconnected biogeochemical processes in an aquifer system.</title>
        <authorList>
            <person name="Anantharaman K."/>
            <person name="Brown C.T."/>
            <person name="Hug L.A."/>
            <person name="Sharon I."/>
            <person name="Castelle C.J."/>
            <person name="Probst A.J."/>
            <person name="Thomas B.C."/>
            <person name="Singh A."/>
            <person name="Wilkins M.J."/>
            <person name="Karaoz U."/>
            <person name="Brodie E.L."/>
            <person name="Williams K.H."/>
            <person name="Hubbard S.S."/>
            <person name="Banfield J.F."/>
        </authorList>
    </citation>
    <scope>NUCLEOTIDE SEQUENCE [LARGE SCALE GENOMIC DNA]</scope>
</reference>
<sequence>MSKEGLPKSLEEALDREEQEALDKVTTYHRKIGLLIKANYIGVGLVYLGSAVASINGYPICLAGNIVTLPAALLLSRKLDHMDHKFWKENWLKIYRTGHPTHPNIIDAEFVDRRRFN</sequence>
<protein>
    <submittedName>
        <fullName evidence="2">Uncharacterized protein</fullName>
    </submittedName>
</protein>
<feature type="transmembrane region" description="Helical" evidence="1">
    <location>
        <begin position="32"/>
        <end position="49"/>
    </location>
</feature>
<evidence type="ECO:0000256" key="1">
    <source>
        <dbReference type="SAM" id="Phobius"/>
    </source>
</evidence>